<dbReference type="Gene3D" id="6.10.10.120">
    <property type="entry name" value="Antitoxin ParD1-like"/>
    <property type="match status" value="1"/>
</dbReference>
<reference evidence="1 2" key="1">
    <citation type="submission" date="2019-09" db="EMBL/GenBank/DDBJ databases">
        <title>Draft Whole-Genome sequence of Blastochloris sulfoviridis DSM 729.</title>
        <authorList>
            <person name="Meyer T.E."/>
            <person name="Kyndt J.A."/>
        </authorList>
    </citation>
    <scope>NUCLEOTIDE SEQUENCE [LARGE SCALE GENOMIC DNA]</scope>
    <source>
        <strain evidence="1 2">DSM 729</strain>
    </source>
</reference>
<proteinExistence type="predicted"/>
<dbReference type="CDD" id="cd22231">
    <property type="entry name" value="RHH_NikR_HicB-like"/>
    <property type="match status" value="1"/>
</dbReference>
<accession>A0A5M6HU63</accession>
<organism evidence="1 2">
    <name type="scientific">Blastochloris sulfoviridis</name>
    <dbReference type="NCBI Taxonomy" id="50712"/>
    <lineage>
        <taxon>Bacteria</taxon>
        <taxon>Pseudomonadati</taxon>
        <taxon>Pseudomonadota</taxon>
        <taxon>Alphaproteobacteria</taxon>
        <taxon>Hyphomicrobiales</taxon>
        <taxon>Blastochloridaceae</taxon>
        <taxon>Blastochloris</taxon>
    </lineage>
</organism>
<name>A0A5M6HU63_9HYPH</name>
<dbReference type="OrthoDB" id="514770at2"/>
<sequence length="106" mass="11884">MSPTRQLTVTLPEEVVRAVEARVAAGEYASASEVVLDGLMQLDPFADEMPPIPDEEVERWLREEVVPTCQAYLADPSRAIPAEEVFDGLERRYLARKAKQKNNIKA</sequence>
<evidence type="ECO:0000313" key="1">
    <source>
        <dbReference type="EMBL" id="KAA5599178.1"/>
    </source>
</evidence>
<dbReference type="InterPro" id="IPR038296">
    <property type="entry name" value="ParD_sf"/>
</dbReference>
<dbReference type="AlphaFoldDB" id="A0A5M6HU63"/>
<dbReference type="Proteomes" id="UP000323886">
    <property type="component" value="Unassembled WGS sequence"/>
</dbReference>
<dbReference type="InterPro" id="IPR010985">
    <property type="entry name" value="Ribbon_hlx_hlx"/>
</dbReference>
<protein>
    <submittedName>
        <fullName evidence="1">Type II toxin-antitoxin system ParD family antitoxin</fullName>
    </submittedName>
</protein>
<keyword evidence="2" id="KW-1185">Reference proteome</keyword>
<dbReference type="EMBL" id="VWPL01000024">
    <property type="protein sequence ID" value="KAA5599178.1"/>
    <property type="molecule type" value="Genomic_DNA"/>
</dbReference>
<gene>
    <name evidence="1" type="ORF">F1193_12600</name>
</gene>
<dbReference type="SUPFAM" id="SSF47598">
    <property type="entry name" value="Ribbon-helix-helix"/>
    <property type="match status" value="1"/>
</dbReference>
<dbReference type="RefSeq" id="WP_150098168.1">
    <property type="nucleotide sequence ID" value="NZ_VWPL01000024.1"/>
</dbReference>
<comment type="caution">
    <text evidence="1">The sequence shown here is derived from an EMBL/GenBank/DDBJ whole genome shotgun (WGS) entry which is preliminary data.</text>
</comment>
<evidence type="ECO:0000313" key="2">
    <source>
        <dbReference type="Proteomes" id="UP000323886"/>
    </source>
</evidence>
<dbReference type="GO" id="GO:0006355">
    <property type="term" value="P:regulation of DNA-templated transcription"/>
    <property type="evidence" value="ECO:0007669"/>
    <property type="project" value="InterPro"/>
</dbReference>